<dbReference type="RefSeq" id="WP_046329472.1">
    <property type="nucleotide sequence ID" value="NZ_CP007501.1"/>
</dbReference>
<dbReference type="EMBL" id="CP007501">
    <property type="protein sequence ID" value="AKD24514.1"/>
    <property type="molecule type" value="Genomic_DNA"/>
</dbReference>
<gene>
    <name evidence="1" type="ORF">CL55_00001810</name>
</gene>
<name>A0A0E3UZM4_9BURK</name>
<dbReference type="Proteomes" id="UP000061135">
    <property type="component" value="Chromosome"/>
</dbReference>
<dbReference type="SUPFAM" id="SSF54285">
    <property type="entry name" value="MoaD/ThiS"/>
    <property type="match status" value="1"/>
</dbReference>
<reference evidence="1 2" key="1">
    <citation type="submission" date="2014-03" db="EMBL/GenBank/DDBJ databases">
        <title>Genome of Polynucleobacter strain MWH-MoK4.</title>
        <authorList>
            <person name="Hahn M.W."/>
        </authorList>
    </citation>
    <scope>NUCLEOTIDE SEQUENCE [LARGE SCALE GENOMIC DNA]</scope>
    <source>
        <strain evidence="1 2">MWH-MoK4</strain>
    </source>
</reference>
<dbReference type="STRING" id="1835254.CL55_00001810"/>
<dbReference type="AlphaFoldDB" id="A0A0E3UZM4"/>
<dbReference type="KEGG" id="pdq:CL55_00001810"/>
<evidence type="ECO:0000313" key="1">
    <source>
        <dbReference type="EMBL" id="AKD24514.1"/>
    </source>
</evidence>
<dbReference type="Pfam" id="PF02597">
    <property type="entry name" value="ThiS"/>
    <property type="match status" value="1"/>
</dbReference>
<sequence>MQITLKLFASLASYLPPSKKNGIEADIVVPEGSTIGDMIEFYKIPSKSAHLVMVNGVYVNPDQRFSYVLKENDALAICPPVAGG</sequence>
<dbReference type="InterPro" id="IPR012675">
    <property type="entry name" value="Beta-grasp_dom_sf"/>
</dbReference>
<accession>A0A0E3UZM4</accession>
<dbReference type="Gene3D" id="3.10.20.30">
    <property type="match status" value="1"/>
</dbReference>
<protein>
    <submittedName>
        <fullName evidence="1">Sulfur transfer protein involved in thiamine biosynthesis</fullName>
    </submittedName>
</protein>
<organism evidence="1 2">
    <name type="scientific">Polynucleobacter duraquae</name>
    <dbReference type="NCBI Taxonomy" id="1835254"/>
    <lineage>
        <taxon>Bacteria</taxon>
        <taxon>Pseudomonadati</taxon>
        <taxon>Pseudomonadota</taxon>
        <taxon>Betaproteobacteria</taxon>
        <taxon>Burkholderiales</taxon>
        <taxon>Burkholderiaceae</taxon>
        <taxon>Polynucleobacter</taxon>
    </lineage>
</organism>
<evidence type="ECO:0000313" key="2">
    <source>
        <dbReference type="Proteomes" id="UP000061135"/>
    </source>
</evidence>
<dbReference type="HOGENOM" id="CLU_114601_5_2_4"/>
<dbReference type="PATRIC" id="fig|576611.7.peg.182"/>
<dbReference type="OrthoDB" id="7860782at2"/>
<proteinExistence type="predicted"/>
<dbReference type="InterPro" id="IPR016155">
    <property type="entry name" value="Mopterin_synth/thiamin_S_b"/>
</dbReference>
<keyword evidence="2" id="KW-1185">Reference proteome</keyword>
<dbReference type="CDD" id="cd17040">
    <property type="entry name" value="Ubl_MoaD_like"/>
    <property type="match status" value="1"/>
</dbReference>
<dbReference type="InterPro" id="IPR003749">
    <property type="entry name" value="ThiS/MoaD-like"/>
</dbReference>